<accession>A0A811LC18</accession>
<proteinExistence type="predicted"/>
<dbReference type="EMBL" id="CAJFDH010000005">
    <property type="protein sequence ID" value="CAD5225077.1"/>
    <property type="molecule type" value="Genomic_DNA"/>
</dbReference>
<keyword evidence="1" id="KW-0732">Signal</keyword>
<dbReference type="AlphaFoldDB" id="A0A811LC18"/>
<feature type="signal peptide" evidence="1">
    <location>
        <begin position="1"/>
        <end position="20"/>
    </location>
</feature>
<keyword evidence="3" id="KW-1185">Reference proteome</keyword>
<dbReference type="Proteomes" id="UP000614601">
    <property type="component" value="Unassembled WGS sequence"/>
</dbReference>
<evidence type="ECO:0000256" key="1">
    <source>
        <dbReference type="SAM" id="SignalP"/>
    </source>
</evidence>
<name>A0A811LC18_9BILA</name>
<feature type="chain" id="PRO_5035595493" evidence="1">
    <location>
        <begin position="21"/>
        <end position="98"/>
    </location>
</feature>
<organism evidence="2 3">
    <name type="scientific">Bursaphelenchus okinawaensis</name>
    <dbReference type="NCBI Taxonomy" id="465554"/>
    <lineage>
        <taxon>Eukaryota</taxon>
        <taxon>Metazoa</taxon>
        <taxon>Ecdysozoa</taxon>
        <taxon>Nematoda</taxon>
        <taxon>Chromadorea</taxon>
        <taxon>Rhabditida</taxon>
        <taxon>Tylenchina</taxon>
        <taxon>Tylenchomorpha</taxon>
        <taxon>Aphelenchoidea</taxon>
        <taxon>Aphelenchoididae</taxon>
        <taxon>Bursaphelenchus</taxon>
    </lineage>
</organism>
<dbReference type="OrthoDB" id="5806326at2759"/>
<dbReference type="EMBL" id="CAJFCW020000005">
    <property type="protein sequence ID" value="CAG9120428.1"/>
    <property type="molecule type" value="Genomic_DNA"/>
</dbReference>
<gene>
    <name evidence="2" type="ORF">BOKJ2_LOCUS11398</name>
</gene>
<dbReference type="Proteomes" id="UP000783686">
    <property type="component" value="Unassembled WGS sequence"/>
</dbReference>
<protein>
    <submittedName>
        <fullName evidence="2">Uncharacterized protein</fullName>
    </submittedName>
</protein>
<comment type="caution">
    <text evidence="2">The sequence shown here is derived from an EMBL/GenBank/DDBJ whole genome shotgun (WGS) entry which is preliminary data.</text>
</comment>
<evidence type="ECO:0000313" key="3">
    <source>
        <dbReference type="Proteomes" id="UP000614601"/>
    </source>
</evidence>
<sequence>MLKPIVISVCVLLVVQHVNAAKSCYSGQNQRYAEKQCSSGSLDLEYVCQTFTCEGGKSPFTLRTCARKNMGCIAGPRICQFSGGKGQCQRCDKDLCNR</sequence>
<evidence type="ECO:0000313" key="2">
    <source>
        <dbReference type="EMBL" id="CAD5225077.1"/>
    </source>
</evidence>
<reference evidence="2" key="1">
    <citation type="submission" date="2020-09" db="EMBL/GenBank/DDBJ databases">
        <authorList>
            <person name="Kikuchi T."/>
        </authorList>
    </citation>
    <scope>NUCLEOTIDE SEQUENCE</scope>
    <source>
        <strain evidence="2">SH1</strain>
    </source>
</reference>